<protein>
    <submittedName>
        <fullName evidence="7">8-oxo-dGTP diphosphatase</fullName>
    </submittedName>
</protein>
<dbReference type="GO" id="GO:0005737">
    <property type="term" value="C:cytoplasm"/>
    <property type="evidence" value="ECO:0007669"/>
    <property type="project" value="TreeGrafter"/>
</dbReference>
<dbReference type="PROSITE" id="PS51462">
    <property type="entry name" value="NUDIX"/>
    <property type="match status" value="1"/>
</dbReference>
<name>A0A559KDS6_9BACL</name>
<comment type="caution">
    <text evidence="7">The sequence shown here is derived from an EMBL/GenBank/DDBJ whole genome shotgun (WGS) entry which is preliminary data.</text>
</comment>
<dbReference type="InterPro" id="IPR020476">
    <property type="entry name" value="Nudix_hydrolase"/>
</dbReference>
<accession>A0A559KDS6</accession>
<dbReference type="Pfam" id="PF00293">
    <property type="entry name" value="NUDIX"/>
    <property type="match status" value="1"/>
</dbReference>
<dbReference type="Gene3D" id="3.90.79.10">
    <property type="entry name" value="Nucleoside Triphosphate Pyrophosphohydrolase"/>
    <property type="match status" value="1"/>
</dbReference>
<dbReference type="OrthoDB" id="9804563at2"/>
<evidence type="ECO:0000313" key="8">
    <source>
        <dbReference type="Proteomes" id="UP000317036"/>
    </source>
</evidence>
<sequence>MLKYTICFLKRGHEVLMLNRSKPPGMGRWNGVGGKLEPGETPEQNAFREIHEETGILVSDLVSAGHVHWINAQGVMTGAHLFVANLPVDFQYAAPRDTAEGILAWKTADWLLDKQNKGIISHLQLYLGHVLEQRGRYEFVCTFNAKDEVVDFQVSELHNVPLTGA</sequence>
<comment type="similarity">
    <text evidence="2">Belongs to the Nudix hydrolase family.</text>
</comment>
<keyword evidence="8" id="KW-1185">Reference proteome</keyword>
<dbReference type="AlphaFoldDB" id="A0A559KDS6"/>
<dbReference type="SUPFAM" id="SSF55811">
    <property type="entry name" value="Nudix"/>
    <property type="match status" value="1"/>
</dbReference>
<organism evidence="7 8">
    <name type="scientific">Paenibacillus cremeus</name>
    <dbReference type="NCBI Taxonomy" id="2163881"/>
    <lineage>
        <taxon>Bacteria</taxon>
        <taxon>Bacillati</taxon>
        <taxon>Bacillota</taxon>
        <taxon>Bacilli</taxon>
        <taxon>Bacillales</taxon>
        <taxon>Paenibacillaceae</taxon>
        <taxon>Paenibacillus</taxon>
    </lineage>
</organism>
<evidence type="ECO:0000256" key="4">
    <source>
        <dbReference type="ARBA" id="ARBA00022801"/>
    </source>
</evidence>
<evidence type="ECO:0000259" key="6">
    <source>
        <dbReference type="PROSITE" id="PS51462"/>
    </source>
</evidence>
<evidence type="ECO:0000256" key="5">
    <source>
        <dbReference type="ARBA" id="ARBA00022842"/>
    </source>
</evidence>
<dbReference type="PANTHER" id="PTHR43758">
    <property type="entry name" value="7,8-DIHYDRO-8-OXOGUANINE TRIPHOSPHATASE"/>
    <property type="match status" value="1"/>
</dbReference>
<dbReference type="InterPro" id="IPR015797">
    <property type="entry name" value="NUDIX_hydrolase-like_dom_sf"/>
</dbReference>
<dbReference type="GO" id="GO:0046872">
    <property type="term" value="F:metal ion binding"/>
    <property type="evidence" value="ECO:0007669"/>
    <property type="project" value="UniProtKB-KW"/>
</dbReference>
<dbReference type="PRINTS" id="PR00502">
    <property type="entry name" value="NUDIXFAMILY"/>
</dbReference>
<proteinExistence type="inferred from homology"/>
<keyword evidence="5" id="KW-0460">Magnesium</keyword>
<dbReference type="GO" id="GO:0016818">
    <property type="term" value="F:hydrolase activity, acting on acid anhydrides, in phosphorus-containing anhydrides"/>
    <property type="evidence" value="ECO:0007669"/>
    <property type="project" value="TreeGrafter"/>
</dbReference>
<reference evidence="7 8" key="1">
    <citation type="submission" date="2019-07" db="EMBL/GenBank/DDBJ databases">
        <authorList>
            <person name="Kim J."/>
        </authorList>
    </citation>
    <scope>NUCLEOTIDE SEQUENCE [LARGE SCALE GENOMIC DNA]</scope>
    <source>
        <strain evidence="7 8">JC52</strain>
    </source>
</reference>
<dbReference type="PANTHER" id="PTHR43758:SF2">
    <property type="entry name" value="OXIDIZED PURINE NUCLEOSIDE TRIPHOSPHATE HYDROLASE"/>
    <property type="match status" value="1"/>
</dbReference>
<comment type="cofactor">
    <cofactor evidence="1">
        <name>Mg(2+)</name>
        <dbReference type="ChEBI" id="CHEBI:18420"/>
    </cofactor>
</comment>
<dbReference type="Proteomes" id="UP000317036">
    <property type="component" value="Unassembled WGS sequence"/>
</dbReference>
<dbReference type="EMBL" id="VNJI01000009">
    <property type="protein sequence ID" value="TVY10268.1"/>
    <property type="molecule type" value="Genomic_DNA"/>
</dbReference>
<keyword evidence="4" id="KW-0378">Hydrolase</keyword>
<dbReference type="CDD" id="cd18886">
    <property type="entry name" value="NUDIX_MutT_Nudt1"/>
    <property type="match status" value="1"/>
</dbReference>
<evidence type="ECO:0000256" key="2">
    <source>
        <dbReference type="ARBA" id="ARBA00005582"/>
    </source>
</evidence>
<evidence type="ECO:0000256" key="3">
    <source>
        <dbReference type="ARBA" id="ARBA00022723"/>
    </source>
</evidence>
<evidence type="ECO:0000313" key="7">
    <source>
        <dbReference type="EMBL" id="TVY10268.1"/>
    </source>
</evidence>
<gene>
    <name evidence="7" type="ORF">FPZ49_09400</name>
</gene>
<evidence type="ECO:0000256" key="1">
    <source>
        <dbReference type="ARBA" id="ARBA00001946"/>
    </source>
</evidence>
<feature type="domain" description="Nudix hydrolase" evidence="6">
    <location>
        <begin position="1"/>
        <end position="127"/>
    </location>
</feature>
<dbReference type="RefSeq" id="WP_144845836.1">
    <property type="nucleotide sequence ID" value="NZ_VNJI01000009.1"/>
</dbReference>
<keyword evidence="3" id="KW-0479">Metal-binding</keyword>
<dbReference type="InterPro" id="IPR000086">
    <property type="entry name" value="NUDIX_hydrolase_dom"/>
</dbReference>